<organism evidence="1 2">
    <name type="scientific">Colletotrichum melonis</name>
    <dbReference type="NCBI Taxonomy" id="1209925"/>
    <lineage>
        <taxon>Eukaryota</taxon>
        <taxon>Fungi</taxon>
        <taxon>Dikarya</taxon>
        <taxon>Ascomycota</taxon>
        <taxon>Pezizomycotina</taxon>
        <taxon>Sordariomycetes</taxon>
        <taxon>Hypocreomycetidae</taxon>
        <taxon>Glomerellales</taxon>
        <taxon>Glomerellaceae</taxon>
        <taxon>Colletotrichum</taxon>
        <taxon>Colletotrichum acutatum species complex</taxon>
    </lineage>
</organism>
<dbReference type="AlphaFoldDB" id="A0AAI9U6L0"/>
<dbReference type="Proteomes" id="UP001239795">
    <property type="component" value="Unassembled WGS sequence"/>
</dbReference>
<keyword evidence="2" id="KW-1185">Reference proteome</keyword>
<evidence type="ECO:0000313" key="2">
    <source>
        <dbReference type="Proteomes" id="UP001239795"/>
    </source>
</evidence>
<gene>
    <name evidence="1" type="ORF">CMEL01_05925</name>
</gene>
<protein>
    <submittedName>
        <fullName evidence="1">Uncharacterized protein</fullName>
    </submittedName>
</protein>
<sequence>MFFGRREVDRWVVLVIVRGEKRWSDFLNATQLRPWHQATCSRRHLTPHVGIGCDPVRVIVLNLPCQSVFRRLRRDVQDSMAFWVRNACTLVVERSQSAEEVRRKTAAQSSESVQQRAEQNRRFGTWYGTFQVRIRHRRQLPFAGPGYVSTVSMASQGEDGD</sequence>
<proteinExistence type="predicted"/>
<comment type="caution">
    <text evidence="1">The sequence shown here is derived from an EMBL/GenBank/DDBJ whole genome shotgun (WGS) entry which is preliminary data.</text>
</comment>
<evidence type="ECO:0000313" key="1">
    <source>
        <dbReference type="EMBL" id="KAK1451351.1"/>
    </source>
</evidence>
<dbReference type="EMBL" id="MLGG01000046">
    <property type="protein sequence ID" value="KAK1451351.1"/>
    <property type="molecule type" value="Genomic_DNA"/>
</dbReference>
<name>A0AAI9U6L0_9PEZI</name>
<accession>A0AAI9U6L0</accession>
<reference evidence="1 2" key="1">
    <citation type="submission" date="2016-10" db="EMBL/GenBank/DDBJ databases">
        <title>The genome sequence of Colletotrichum fioriniae PJ7.</title>
        <authorList>
            <person name="Baroncelli R."/>
        </authorList>
    </citation>
    <scope>NUCLEOTIDE SEQUENCE [LARGE SCALE GENOMIC DNA]</scope>
    <source>
        <strain evidence="1">Col 31</strain>
    </source>
</reference>